<sequence>IGPTKIRIYCRANFDTSIEEKSKFALGVYEQGKSIEKFTGIAKKSQKVAFSDLPDQIPSTLHKFYLDVPSGEHTYDFKKVNSPAPNLAVRFKILEHTLGEKK</sequence>
<dbReference type="AlphaFoldDB" id="X0SN69"/>
<evidence type="ECO:0000313" key="1">
    <source>
        <dbReference type="EMBL" id="GAF82479.1"/>
    </source>
</evidence>
<name>X0SN69_9ZZZZ</name>
<accession>X0SN69</accession>
<organism evidence="1">
    <name type="scientific">marine sediment metagenome</name>
    <dbReference type="NCBI Taxonomy" id="412755"/>
    <lineage>
        <taxon>unclassified sequences</taxon>
        <taxon>metagenomes</taxon>
        <taxon>ecological metagenomes</taxon>
    </lineage>
</organism>
<feature type="non-terminal residue" evidence="1">
    <location>
        <position position="1"/>
    </location>
</feature>
<reference evidence="1" key="1">
    <citation type="journal article" date="2014" name="Front. Microbiol.">
        <title>High frequency of phylogenetically diverse reductive dehalogenase-homologous genes in deep subseafloor sedimentary metagenomes.</title>
        <authorList>
            <person name="Kawai M."/>
            <person name="Futagami T."/>
            <person name="Toyoda A."/>
            <person name="Takaki Y."/>
            <person name="Nishi S."/>
            <person name="Hori S."/>
            <person name="Arai W."/>
            <person name="Tsubouchi T."/>
            <person name="Morono Y."/>
            <person name="Uchiyama I."/>
            <person name="Ito T."/>
            <person name="Fujiyama A."/>
            <person name="Inagaki F."/>
            <person name="Takami H."/>
        </authorList>
    </citation>
    <scope>NUCLEOTIDE SEQUENCE</scope>
    <source>
        <strain evidence="1">Expedition CK06-06</strain>
    </source>
</reference>
<protein>
    <submittedName>
        <fullName evidence="1">Uncharacterized protein</fullName>
    </submittedName>
</protein>
<gene>
    <name evidence="1" type="ORF">S01H1_04103</name>
</gene>
<proteinExistence type="predicted"/>
<comment type="caution">
    <text evidence="1">The sequence shown here is derived from an EMBL/GenBank/DDBJ whole genome shotgun (WGS) entry which is preliminary data.</text>
</comment>
<dbReference type="EMBL" id="BARS01002185">
    <property type="protein sequence ID" value="GAF82479.1"/>
    <property type="molecule type" value="Genomic_DNA"/>
</dbReference>